<dbReference type="InParanoid" id="I2H019"/>
<dbReference type="EMBL" id="HE806317">
    <property type="protein sequence ID" value="CCH59721.1"/>
    <property type="molecule type" value="Genomic_DNA"/>
</dbReference>
<dbReference type="RefSeq" id="XP_004179240.1">
    <property type="nucleotide sequence ID" value="XM_004179192.1"/>
</dbReference>
<dbReference type="AlphaFoldDB" id="I2H019"/>
<dbReference type="OrthoDB" id="428577at2759"/>
<evidence type="ECO:0000259" key="2">
    <source>
        <dbReference type="Pfam" id="PF12550"/>
    </source>
</evidence>
<evidence type="ECO:0000313" key="4">
    <source>
        <dbReference type="Proteomes" id="UP000002866"/>
    </source>
</evidence>
<gene>
    <name evidence="3" type="primary">TBLA0B09060</name>
    <name evidence="3" type="ORF">TBLA_0B09060</name>
</gene>
<dbReference type="HOGENOM" id="CLU_824332_0_0_1"/>
<dbReference type="Pfam" id="PF12550">
    <property type="entry name" value="GCR1_C"/>
    <property type="match status" value="1"/>
</dbReference>
<feature type="compositionally biased region" description="Polar residues" evidence="1">
    <location>
        <begin position="42"/>
        <end position="57"/>
    </location>
</feature>
<protein>
    <recommendedName>
        <fullName evidence="2">Transcription activator GCR1-like domain-containing protein</fullName>
    </recommendedName>
</protein>
<sequence length="337" mass="39364">MNEGSTASHSTPIDSPENNTNNKSSNGNNTPLTTTTLGKSSVLENISGASRKTGSNTIEKNRTDEILKLLASIQDQNSNLKVGIEHLQRHCEEEYLHDFIKIKKRHDTLSKWNKSIKNMTYILQEIQSITNEGTNVVPTLRNTARSISLQNVHIDEFSLFSHNVINHDSSRRDETERLKDIDRTEIILNKRVKLEDEEDFDINNPNYQRDRDFKLAKINISVCTVYEVAKEYYQGFAGRPSLMYMEYKYGPTWRRDPNWTRKFRQRKIIIDKIEDVKKNPTKYGLRPNITREQAIRAVASVESYERCTLPKLVQYFKEKKINLPIIFYRDILELYQK</sequence>
<feature type="compositionally biased region" description="Low complexity" evidence="1">
    <location>
        <begin position="18"/>
        <end position="38"/>
    </location>
</feature>
<dbReference type="KEGG" id="tbl:TBLA_0B09060"/>
<feature type="region of interest" description="Disordered" evidence="1">
    <location>
        <begin position="1"/>
        <end position="57"/>
    </location>
</feature>
<dbReference type="PANTHER" id="PTHR37784">
    <property type="entry name" value="PROTEIN MSN1"/>
    <property type="match status" value="1"/>
</dbReference>
<reference evidence="3 4" key="1">
    <citation type="journal article" date="2011" name="Proc. Natl. Acad. Sci. U.S.A.">
        <title>Evolutionary erosion of yeast sex chromosomes by mating-type switching accidents.</title>
        <authorList>
            <person name="Gordon J.L."/>
            <person name="Armisen D."/>
            <person name="Proux-Wera E."/>
            <person name="Oheigeartaigh S.S."/>
            <person name="Byrne K.P."/>
            <person name="Wolfe K.H."/>
        </authorList>
    </citation>
    <scope>NUCLEOTIDE SEQUENCE [LARGE SCALE GENOMIC DNA]</scope>
    <source>
        <strain evidence="4">ATCC 34711 / CBS 6284 / DSM 70876 / NBRC 10599 / NRRL Y-10934 / UCD 77-7</strain>
    </source>
</reference>
<feature type="domain" description="Transcription activator GCR1-like" evidence="2">
    <location>
        <begin position="218"/>
        <end position="298"/>
    </location>
</feature>
<dbReference type="InterPro" id="IPR022210">
    <property type="entry name" value="TF_GCR1-like"/>
</dbReference>
<feature type="compositionally biased region" description="Polar residues" evidence="1">
    <location>
        <begin position="1"/>
        <end position="17"/>
    </location>
</feature>
<dbReference type="GO" id="GO:0000978">
    <property type="term" value="F:RNA polymerase II cis-regulatory region sequence-specific DNA binding"/>
    <property type="evidence" value="ECO:0007669"/>
    <property type="project" value="TreeGrafter"/>
</dbReference>
<evidence type="ECO:0000313" key="3">
    <source>
        <dbReference type="EMBL" id="CCH59721.1"/>
    </source>
</evidence>
<name>I2H019_HENB6</name>
<dbReference type="InterPro" id="IPR052146">
    <property type="entry name" value="HOT1"/>
</dbReference>
<evidence type="ECO:0000256" key="1">
    <source>
        <dbReference type="SAM" id="MobiDB-lite"/>
    </source>
</evidence>
<dbReference type="GeneID" id="14493846"/>
<proteinExistence type="predicted"/>
<dbReference type="GO" id="GO:0000981">
    <property type="term" value="F:DNA-binding transcription factor activity, RNA polymerase II-specific"/>
    <property type="evidence" value="ECO:0007669"/>
    <property type="project" value="TreeGrafter"/>
</dbReference>
<organism evidence="3 4">
    <name type="scientific">Henningerozyma blattae (strain ATCC 34711 / CBS 6284 / DSM 70876 / NBRC 10599 / NRRL Y-10934 / UCD 77-7)</name>
    <name type="common">Yeast</name>
    <name type="synonym">Tetrapisispora blattae</name>
    <dbReference type="NCBI Taxonomy" id="1071380"/>
    <lineage>
        <taxon>Eukaryota</taxon>
        <taxon>Fungi</taxon>
        <taxon>Dikarya</taxon>
        <taxon>Ascomycota</taxon>
        <taxon>Saccharomycotina</taxon>
        <taxon>Saccharomycetes</taxon>
        <taxon>Saccharomycetales</taxon>
        <taxon>Saccharomycetaceae</taxon>
        <taxon>Henningerozyma</taxon>
    </lineage>
</organism>
<dbReference type="PANTHER" id="PTHR37784:SF4">
    <property type="entry name" value="TRANSCRIPTION FACTOR-LIKE PROTEIN EUC1"/>
    <property type="match status" value="1"/>
</dbReference>
<dbReference type="STRING" id="1071380.I2H019"/>
<keyword evidence="4" id="KW-1185">Reference proteome</keyword>
<dbReference type="Proteomes" id="UP000002866">
    <property type="component" value="Chromosome 2"/>
</dbReference>
<dbReference type="GO" id="GO:0060963">
    <property type="term" value="P:positive regulation of ribosomal protein gene transcription by RNA polymerase II"/>
    <property type="evidence" value="ECO:0007669"/>
    <property type="project" value="TreeGrafter"/>
</dbReference>
<accession>I2H019</accession>